<sequence length="177" mass="20160">MKIGNKRALVLNQDFSPITVCNIQKAFLLVYLKKAELVVTDEMLKLRSINKAYPFPSVIRLISYVSMPYKGVMLTRQNIFKRDAHTCQYCGVSKDLTLDHLIPRSKGGKSSWNNLVTACKKCNARKGDAKPEESGMKLMRMPFKPSYVMFIRDFSGTISDGWLPFLKTKSMPVLKEN</sequence>
<dbReference type="Proteomes" id="UP000240608">
    <property type="component" value="Unassembled WGS sequence"/>
</dbReference>
<keyword evidence="2" id="KW-0255">Endonuclease</keyword>
<dbReference type="InterPro" id="IPR029471">
    <property type="entry name" value="HNH_5"/>
</dbReference>
<dbReference type="InterPro" id="IPR052892">
    <property type="entry name" value="NA-targeting_endonuclease"/>
</dbReference>
<reference evidence="2 3" key="1">
    <citation type="submission" date="2018-03" db="EMBL/GenBank/DDBJ databases">
        <title>Cross-interface Injection: A General Nanoliter Liquid Handling Method Applied to Single Cells Genome Amplification Automated Nanoliter Liquid Handling Applied to Single Cell Multiple Displacement Amplification.</title>
        <authorList>
            <person name="Yun J."/>
            <person name="Xu P."/>
            <person name="Xu J."/>
            <person name="Dai X."/>
            <person name="Wang Y."/>
            <person name="Zheng X."/>
            <person name="Cao C."/>
            <person name="Yi Q."/>
            <person name="Zhu Y."/>
            <person name="Wang L."/>
            <person name="Dong Z."/>
            <person name="Huang Y."/>
            <person name="Huang L."/>
            <person name="Du W."/>
        </authorList>
    </citation>
    <scope>NUCLEOTIDE SEQUENCE [LARGE SCALE GENOMIC DNA]</scope>
    <source>
        <strain evidence="2 3">Z-D1-2</strain>
    </source>
</reference>
<comment type="caution">
    <text evidence="2">The sequence shown here is derived from an EMBL/GenBank/DDBJ whole genome shotgun (WGS) entry which is preliminary data.</text>
</comment>
<evidence type="ECO:0000313" key="2">
    <source>
        <dbReference type="EMBL" id="PTB93763.1"/>
    </source>
</evidence>
<organism evidence="2 3">
    <name type="scientific">Marivirga lumbricoides</name>
    <dbReference type="NCBI Taxonomy" id="1046115"/>
    <lineage>
        <taxon>Bacteria</taxon>
        <taxon>Pseudomonadati</taxon>
        <taxon>Bacteroidota</taxon>
        <taxon>Cytophagia</taxon>
        <taxon>Cytophagales</taxon>
        <taxon>Marivirgaceae</taxon>
        <taxon>Marivirga</taxon>
    </lineage>
</organism>
<keyword evidence="2" id="KW-0378">Hydrolase</keyword>
<dbReference type="InterPro" id="IPR003615">
    <property type="entry name" value="HNH_nuc"/>
</dbReference>
<dbReference type="CDD" id="cd00085">
    <property type="entry name" value="HNHc"/>
    <property type="match status" value="1"/>
</dbReference>
<dbReference type="PANTHER" id="PTHR33877">
    <property type="entry name" value="SLL1193 PROTEIN"/>
    <property type="match status" value="1"/>
</dbReference>
<dbReference type="Pfam" id="PF14279">
    <property type="entry name" value="HNH_5"/>
    <property type="match status" value="1"/>
</dbReference>
<dbReference type="SMART" id="SM00507">
    <property type="entry name" value="HNHc"/>
    <property type="match status" value="1"/>
</dbReference>
<evidence type="ECO:0000313" key="3">
    <source>
        <dbReference type="Proteomes" id="UP000240608"/>
    </source>
</evidence>
<feature type="domain" description="HNH nuclease" evidence="1">
    <location>
        <begin position="74"/>
        <end position="124"/>
    </location>
</feature>
<dbReference type="EMBL" id="PYVU01000153">
    <property type="protein sequence ID" value="PTB93763.1"/>
    <property type="molecule type" value="Genomic_DNA"/>
</dbReference>
<gene>
    <name evidence="2" type="ORF">C9994_12740</name>
</gene>
<dbReference type="PANTHER" id="PTHR33877:SF2">
    <property type="entry name" value="OS07G0170200 PROTEIN"/>
    <property type="match status" value="1"/>
</dbReference>
<name>A0A2T4DIX7_9BACT</name>
<dbReference type="Gene3D" id="1.10.30.50">
    <property type="match status" value="1"/>
</dbReference>
<evidence type="ECO:0000259" key="1">
    <source>
        <dbReference type="SMART" id="SM00507"/>
    </source>
</evidence>
<accession>A0A2T4DIX7</accession>
<proteinExistence type="predicted"/>
<keyword evidence="2" id="KW-0540">Nuclease</keyword>
<dbReference type="AlphaFoldDB" id="A0A2T4DIX7"/>
<dbReference type="GO" id="GO:0004519">
    <property type="term" value="F:endonuclease activity"/>
    <property type="evidence" value="ECO:0007669"/>
    <property type="project" value="UniProtKB-KW"/>
</dbReference>
<protein>
    <submittedName>
        <fullName evidence="2">HNH endonuclease</fullName>
    </submittedName>
</protein>